<accession>A0ABR6KSI5</accession>
<dbReference type="InterPro" id="IPR012944">
    <property type="entry name" value="SusD_RagB_dom"/>
</dbReference>
<keyword evidence="4" id="KW-0472">Membrane</keyword>
<organism evidence="7 8">
    <name type="scientific">Parabacteroides faecis</name>
    <dbReference type="NCBI Taxonomy" id="1217282"/>
    <lineage>
        <taxon>Bacteria</taxon>
        <taxon>Pseudomonadati</taxon>
        <taxon>Bacteroidota</taxon>
        <taxon>Bacteroidia</taxon>
        <taxon>Bacteroidales</taxon>
        <taxon>Tannerellaceae</taxon>
        <taxon>Parabacteroides</taxon>
    </lineage>
</organism>
<dbReference type="InterPro" id="IPR011990">
    <property type="entry name" value="TPR-like_helical_dom_sf"/>
</dbReference>
<comment type="similarity">
    <text evidence="2">Belongs to the SusD family.</text>
</comment>
<gene>
    <name evidence="7" type="ORF">GGQ57_004398</name>
</gene>
<feature type="domain" description="RagB/SusD" evidence="6">
    <location>
        <begin position="606"/>
        <end position="654"/>
    </location>
</feature>
<evidence type="ECO:0000256" key="1">
    <source>
        <dbReference type="ARBA" id="ARBA00004442"/>
    </source>
</evidence>
<evidence type="ECO:0000256" key="4">
    <source>
        <dbReference type="ARBA" id="ARBA00023136"/>
    </source>
</evidence>
<name>A0ABR6KSI5_9BACT</name>
<dbReference type="SUPFAM" id="SSF48452">
    <property type="entry name" value="TPR-like"/>
    <property type="match status" value="1"/>
</dbReference>
<evidence type="ECO:0000256" key="5">
    <source>
        <dbReference type="ARBA" id="ARBA00023237"/>
    </source>
</evidence>
<comment type="caution">
    <text evidence="7">The sequence shown here is derived from an EMBL/GenBank/DDBJ whole genome shotgun (WGS) entry which is preliminary data.</text>
</comment>
<dbReference type="PROSITE" id="PS51257">
    <property type="entry name" value="PROKAR_LIPOPROTEIN"/>
    <property type="match status" value="1"/>
</dbReference>
<dbReference type="Pfam" id="PF07980">
    <property type="entry name" value="SusD_RagB"/>
    <property type="match status" value="1"/>
</dbReference>
<evidence type="ECO:0000313" key="8">
    <source>
        <dbReference type="Proteomes" id="UP000533637"/>
    </source>
</evidence>
<reference evidence="7 8" key="1">
    <citation type="submission" date="2020-08" db="EMBL/GenBank/DDBJ databases">
        <title>Genomic Encyclopedia of Type Strains, Phase IV (KMG-IV): sequencing the most valuable type-strain genomes for metagenomic binning, comparative biology and taxonomic classification.</title>
        <authorList>
            <person name="Goeker M."/>
        </authorList>
    </citation>
    <scope>NUCLEOTIDE SEQUENCE [LARGE SCALE GENOMIC DNA]</scope>
    <source>
        <strain evidence="7 8">DSM 102983</strain>
    </source>
</reference>
<keyword evidence="5" id="KW-0998">Cell outer membrane</keyword>
<dbReference type="RefSeq" id="WP_183672114.1">
    <property type="nucleotide sequence ID" value="NZ_BMPB01000009.1"/>
</dbReference>
<evidence type="ECO:0000256" key="2">
    <source>
        <dbReference type="ARBA" id="ARBA00006275"/>
    </source>
</evidence>
<proteinExistence type="inferred from homology"/>
<evidence type="ECO:0000256" key="3">
    <source>
        <dbReference type="ARBA" id="ARBA00022729"/>
    </source>
</evidence>
<keyword evidence="8" id="KW-1185">Reference proteome</keyword>
<dbReference type="Gene3D" id="1.25.40.390">
    <property type="match status" value="2"/>
</dbReference>
<sequence length="717" mass="81302">MTRTNILSLLIVLTFFFSCSDDEKNNKPREWNIQGKVEKGPFVKGSTVDIQELNESLSPTGRSFTTTIIDDEGNFNLNNITLESPYVLLKAEGYFFNEVNGDLSNGQITLQALSDLSDGTSININILTHLKKDRLIQLIKQDKLSYKEANTQVQKELLTSFGLQKYAEKEFNTYSITAGTNESGALIVVSATLLNGKSEAKLTEYMASISEDLKVDGKLSDQHKEDIWDKSTQLNVTSIANNIVERYKSLNKDVNVPDLSYFIDWDRDGIAGNEFGVGNKDLSFEMDTLKVGKEGGIFKVKVNSQIKYKVFKMDNISEGTYDWGLRKPEFKSTISDNDYLELTIEPAKSILMTTDNVIITSLDEQTSATLCIAQEGDFNKEIASNDVKNLYANILLGMRNSFYQNYLMEAFYSQSFNNYENKAWEVFFNHELDSYNSTVAQAWELAYKALPIMRTYKQLSEQNNVELGLAAFTNLEAIVYYQLAILWSNVPYVKDNGIDAPINQMKEKDLFALFEDQLLRCIELFPAKKNNNLIFVSKDTPRAVLAKMYIQTGEYTKALGLLNDIINNGDYNIEPSREKACGSNSQELIFSLIQDGNSDYCNLILKSDRLPVFTYTDIVLSAAECEIHTGNKSKATDLINTVRNKRGKESINTDNVETALTTTWEEELKGFFSYFAYLKRNNLAESKLNIETYQKIFPIPERETYFGINQNPGYLTK</sequence>
<protein>
    <recommendedName>
        <fullName evidence="6">RagB/SusD domain-containing protein</fullName>
    </recommendedName>
</protein>
<evidence type="ECO:0000259" key="6">
    <source>
        <dbReference type="Pfam" id="PF07980"/>
    </source>
</evidence>
<dbReference type="EMBL" id="JACHOC010000010">
    <property type="protein sequence ID" value="MBB4624467.1"/>
    <property type="molecule type" value="Genomic_DNA"/>
</dbReference>
<dbReference type="Proteomes" id="UP000533637">
    <property type="component" value="Unassembled WGS sequence"/>
</dbReference>
<evidence type="ECO:0000313" key="7">
    <source>
        <dbReference type="EMBL" id="MBB4624467.1"/>
    </source>
</evidence>
<keyword evidence="3" id="KW-0732">Signal</keyword>
<comment type="subcellular location">
    <subcellularLocation>
        <location evidence="1">Cell outer membrane</location>
    </subcellularLocation>
</comment>